<dbReference type="EMBL" id="SOJN01000065">
    <property type="protein sequence ID" value="TET46124.1"/>
    <property type="molecule type" value="Genomic_DNA"/>
</dbReference>
<dbReference type="Gene3D" id="1.25.10.10">
    <property type="entry name" value="Leucine-rich Repeat Variant"/>
    <property type="match status" value="1"/>
</dbReference>
<dbReference type="GO" id="GO:0016491">
    <property type="term" value="F:oxidoreductase activity"/>
    <property type="evidence" value="ECO:0007669"/>
    <property type="project" value="TreeGrafter"/>
</dbReference>
<dbReference type="AlphaFoldDB" id="A0A523UUD5"/>
<dbReference type="PANTHER" id="PTHR12697">
    <property type="entry name" value="PBS LYASE HEAT-LIKE PROTEIN"/>
    <property type="match status" value="1"/>
</dbReference>
<dbReference type="Pfam" id="PF13646">
    <property type="entry name" value="HEAT_2"/>
    <property type="match status" value="1"/>
</dbReference>
<organism evidence="1 2">
    <name type="scientific">candidate division TA06 bacterium</name>
    <dbReference type="NCBI Taxonomy" id="2250710"/>
    <lineage>
        <taxon>Bacteria</taxon>
        <taxon>Bacteria division TA06</taxon>
    </lineage>
</organism>
<reference evidence="1 2" key="1">
    <citation type="submission" date="2019-03" db="EMBL/GenBank/DDBJ databases">
        <title>Metabolic potential of uncultured bacteria and archaea associated with petroleum seepage in deep-sea sediments.</title>
        <authorList>
            <person name="Dong X."/>
            <person name="Hubert C."/>
        </authorList>
    </citation>
    <scope>NUCLEOTIDE SEQUENCE [LARGE SCALE GENOMIC DNA]</scope>
    <source>
        <strain evidence="1">E44_bin18</strain>
    </source>
</reference>
<dbReference type="InterPro" id="IPR011989">
    <property type="entry name" value="ARM-like"/>
</dbReference>
<dbReference type="Proteomes" id="UP000315525">
    <property type="component" value="Unassembled WGS sequence"/>
</dbReference>
<dbReference type="PANTHER" id="PTHR12697:SF38">
    <property type="entry name" value="PBS LYASE HEAT DOMAIN PROTEIN REPEAT-CONTAINING PROTEIN"/>
    <property type="match status" value="1"/>
</dbReference>
<dbReference type="InterPro" id="IPR016024">
    <property type="entry name" value="ARM-type_fold"/>
</dbReference>
<gene>
    <name evidence="1" type="ORF">E3J62_05180</name>
</gene>
<proteinExistence type="predicted"/>
<sequence length="237" mass="26148">MDGCHGIFNKRKMEQREKKLSEFSSAQVMSVLEKEYSRHGKFTSGEKPPHPSLEDALDAVSSNVRLAAVSELERRKEKKSLALLKSALSDWYVPVRAAAIKALEAMGDTSAKERFISDANCDSFRVRFEALRVLAQLKDASLRPVFAKAMQSEDARISTLASEAMFSLGERDGLRSLISKLANGNSEEKVEAAGFLATIEDPEAQRAVGDFLNSNDVPSSLKETVSSNLRRARKGKH</sequence>
<dbReference type="SUPFAM" id="SSF48371">
    <property type="entry name" value="ARM repeat"/>
    <property type="match status" value="1"/>
</dbReference>
<evidence type="ECO:0000313" key="2">
    <source>
        <dbReference type="Proteomes" id="UP000315525"/>
    </source>
</evidence>
<evidence type="ECO:0000313" key="1">
    <source>
        <dbReference type="EMBL" id="TET46124.1"/>
    </source>
</evidence>
<protein>
    <submittedName>
        <fullName evidence="1">HEAT repeat domain-containing protein</fullName>
    </submittedName>
</protein>
<accession>A0A523UUD5</accession>
<name>A0A523UUD5_UNCT6</name>
<comment type="caution">
    <text evidence="1">The sequence shown here is derived from an EMBL/GenBank/DDBJ whole genome shotgun (WGS) entry which is preliminary data.</text>
</comment>